<dbReference type="Pfam" id="PF02212">
    <property type="entry name" value="GED"/>
    <property type="match status" value="1"/>
</dbReference>
<dbReference type="STRING" id="946122.A0A0C2TQ98"/>
<dbReference type="PANTHER" id="PTHR11566">
    <property type="entry name" value="DYNAMIN"/>
    <property type="match status" value="1"/>
</dbReference>
<dbReference type="InterPro" id="IPR022812">
    <property type="entry name" value="Dynamin"/>
</dbReference>
<name>A0A0C2TQ98_AMAMK</name>
<dbReference type="SMART" id="SM00053">
    <property type="entry name" value="DYNc"/>
    <property type="match status" value="1"/>
</dbReference>
<dbReference type="OrthoDB" id="5061070at2759"/>
<dbReference type="GO" id="GO:0016020">
    <property type="term" value="C:membrane"/>
    <property type="evidence" value="ECO:0007669"/>
    <property type="project" value="TreeGrafter"/>
</dbReference>
<feature type="region of interest" description="Disordered" evidence="3">
    <location>
        <begin position="753"/>
        <end position="786"/>
    </location>
</feature>
<dbReference type="AlphaFoldDB" id="A0A0C2TQ98"/>
<dbReference type="Gene3D" id="3.40.50.300">
    <property type="entry name" value="P-loop containing nucleotide triphosphate hydrolases"/>
    <property type="match status" value="1"/>
</dbReference>
<organism evidence="5 6">
    <name type="scientific">Amanita muscaria (strain Koide BX008)</name>
    <dbReference type="NCBI Taxonomy" id="946122"/>
    <lineage>
        <taxon>Eukaryota</taxon>
        <taxon>Fungi</taxon>
        <taxon>Dikarya</taxon>
        <taxon>Basidiomycota</taxon>
        <taxon>Agaricomycotina</taxon>
        <taxon>Agaricomycetes</taxon>
        <taxon>Agaricomycetidae</taxon>
        <taxon>Agaricales</taxon>
        <taxon>Pluteineae</taxon>
        <taxon>Amanitaceae</taxon>
        <taxon>Amanita</taxon>
    </lineage>
</organism>
<feature type="compositionally biased region" description="Polar residues" evidence="3">
    <location>
        <begin position="597"/>
        <end position="646"/>
    </location>
</feature>
<accession>A0A0C2TQ98</accession>
<dbReference type="Pfam" id="PF01031">
    <property type="entry name" value="Dynamin_M"/>
    <property type="match status" value="1"/>
</dbReference>
<dbReference type="SUPFAM" id="SSF52540">
    <property type="entry name" value="P-loop containing nucleoside triphosphate hydrolases"/>
    <property type="match status" value="1"/>
</dbReference>
<evidence type="ECO:0000313" key="5">
    <source>
        <dbReference type="EMBL" id="KIL69419.1"/>
    </source>
</evidence>
<dbReference type="GO" id="GO:0003924">
    <property type="term" value="F:GTPase activity"/>
    <property type="evidence" value="ECO:0007669"/>
    <property type="project" value="InterPro"/>
</dbReference>
<dbReference type="GO" id="GO:0008017">
    <property type="term" value="F:microtubule binding"/>
    <property type="evidence" value="ECO:0007669"/>
    <property type="project" value="TreeGrafter"/>
</dbReference>
<dbReference type="Gene3D" id="1.20.120.1240">
    <property type="entry name" value="Dynamin, middle domain"/>
    <property type="match status" value="1"/>
</dbReference>
<dbReference type="EMBL" id="KN818226">
    <property type="protein sequence ID" value="KIL69419.1"/>
    <property type="molecule type" value="Genomic_DNA"/>
</dbReference>
<dbReference type="GO" id="GO:0005737">
    <property type="term" value="C:cytoplasm"/>
    <property type="evidence" value="ECO:0007669"/>
    <property type="project" value="TreeGrafter"/>
</dbReference>
<feature type="compositionally biased region" description="Basic and acidic residues" evidence="3">
    <location>
        <begin position="776"/>
        <end position="786"/>
    </location>
</feature>
<protein>
    <recommendedName>
        <fullName evidence="4">GED domain-containing protein</fullName>
    </recommendedName>
</protein>
<evidence type="ECO:0000256" key="1">
    <source>
        <dbReference type="ARBA" id="ARBA00022741"/>
    </source>
</evidence>
<keyword evidence="6" id="KW-1185">Reference proteome</keyword>
<dbReference type="InterPro" id="IPR020850">
    <property type="entry name" value="GED_dom"/>
</dbReference>
<keyword evidence="2" id="KW-0342">GTP-binding</keyword>
<gene>
    <name evidence="5" type="ORF">M378DRAFT_98940</name>
</gene>
<dbReference type="GO" id="GO:0005874">
    <property type="term" value="C:microtubule"/>
    <property type="evidence" value="ECO:0007669"/>
    <property type="project" value="TreeGrafter"/>
</dbReference>
<dbReference type="Pfam" id="PF00350">
    <property type="entry name" value="Dynamin_N"/>
    <property type="match status" value="1"/>
</dbReference>
<evidence type="ECO:0000313" key="6">
    <source>
        <dbReference type="Proteomes" id="UP000054549"/>
    </source>
</evidence>
<dbReference type="PROSITE" id="PS51388">
    <property type="entry name" value="GED"/>
    <property type="match status" value="1"/>
</dbReference>
<feature type="domain" description="GED" evidence="4">
    <location>
        <begin position="859"/>
        <end position="953"/>
    </location>
</feature>
<dbReference type="InterPro" id="IPR003130">
    <property type="entry name" value="GED"/>
</dbReference>
<dbReference type="InterPro" id="IPR027417">
    <property type="entry name" value="P-loop_NTPase"/>
</dbReference>
<dbReference type="InterPro" id="IPR001401">
    <property type="entry name" value="Dynamin_GTPase"/>
</dbReference>
<dbReference type="Proteomes" id="UP000054549">
    <property type="component" value="Unassembled WGS sequence"/>
</dbReference>
<evidence type="ECO:0000256" key="3">
    <source>
        <dbReference type="SAM" id="MobiDB-lite"/>
    </source>
</evidence>
<feature type="compositionally biased region" description="Polar residues" evidence="3">
    <location>
        <begin position="549"/>
        <end position="579"/>
    </location>
</feature>
<dbReference type="InParanoid" id="A0A0C2TQ98"/>
<keyword evidence="1" id="KW-0547">Nucleotide-binding</keyword>
<dbReference type="GO" id="GO:0005525">
    <property type="term" value="F:GTP binding"/>
    <property type="evidence" value="ECO:0007669"/>
    <property type="project" value="InterPro"/>
</dbReference>
<proteinExistence type="predicted"/>
<dbReference type="HOGENOM" id="CLU_309261_0_0_1"/>
<evidence type="ECO:0000256" key="2">
    <source>
        <dbReference type="ARBA" id="ARBA00023134"/>
    </source>
</evidence>
<dbReference type="InterPro" id="IPR045063">
    <property type="entry name" value="Dynamin_N"/>
</dbReference>
<feature type="region of interest" description="Disordered" evidence="3">
    <location>
        <begin position="547"/>
        <end position="673"/>
    </location>
</feature>
<dbReference type="PRINTS" id="PR00195">
    <property type="entry name" value="DYNAMIN"/>
</dbReference>
<reference evidence="5 6" key="1">
    <citation type="submission" date="2014-04" db="EMBL/GenBank/DDBJ databases">
        <title>Evolutionary Origins and Diversification of the Mycorrhizal Mutualists.</title>
        <authorList>
            <consortium name="DOE Joint Genome Institute"/>
            <consortium name="Mycorrhizal Genomics Consortium"/>
            <person name="Kohler A."/>
            <person name="Kuo A."/>
            <person name="Nagy L.G."/>
            <person name="Floudas D."/>
            <person name="Copeland A."/>
            <person name="Barry K.W."/>
            <person name="Cichocki N."/>
            <person name="Veneault-Fourrey C."/>
            <person name="LaButti K."/>
            <person name="Lindquist E.A."/>
            <person name="Lipzen A."/>
            <person name="Lundell T."/>
            <person name="Morin E."/>
            <person name="Murat C."/>
            <person name="Riley R."/>
            <person name="Ohm R."/>
            <person name="Sun H."/>
            <person name="Tunlid A."/>
            <person name="Henrissat B."/>
            <person name="Grigoriev I.V."/>
            <person name="Hibbett D.S."/>
            <person name="Martin F."/>
        </authorList>
    </citation>
    <scope>NUCLEOTIDE SEQUENCE [LARGE SCALE GENOMIC DNA]</scope>
    <source>
        <strain evidence="5 6">Koide BX008</strain>
    </source>
</reference>
<dbReference type="InterPro" id="IPR000375">
    <property type="entry name" value="Dynamin_stalk"/>
</dbReference>
<sequence>MNSRSAKSFIESVNTFRDLGLSDLDLPRVALVGMRDAKANVLEAILGFATENSRHGCPFEYRLSRGGSPWSCRISVRSISEDNGPLQAPSATFIGDVITKKTELPAMMKRAQIAALNPSISMANILSMSPNEIDSHLTTHLSMACVHSTVSLELNGTDMTDLTLIEMPDLDLSFEHETRTLVENLVLHQLQGNCIIVAAVPMNADIFSKRALHLARDVDPDGARTIGVLTNLTEERTPDHPDFALQLGYYYITLQNDGEKLGGKEKAVEKPIAKVLVSSSSSHEQDITERLEATLSFLLTELIRETMPLLRVDVIHCLDQCRQELASLPPTVTEPATYMLVMLTRLSDDVHRITRGRSEPSPLLEQMHEFYAGLKLAIRRTAPSFVPVLRSSPVTQDIISHLADDEGPCERAGLVSPFYLDDMRKHIKAYATRDLLSHFPCQAKKALIESFQNQWASLVSECLERVVGSMVKLVIERIHVVCQGHELLTGHLRSLLGELIRHHLNICSEYLEAILEIELTPYTQQQLYLNSCSEHWLSRYRDIRKGRVGTNQKSRNSTLASKNTTFTPSHQVQNVQSEATRPATKLNEPLPFKSRSSDAQATPPQQGAENSAKNPTGQPSSAQKADTQDRLNTGLGSSKAPTTSDSKAAEAPNATTSGGLFSFARPSEAPNATTSSGLFSFAKSSEVPKAPVNPAALSSSSILTYPTKSTPPPSESKTFFAALKATPVPKDSTSNTTPTASFASVFSTTSAFPPLTSKEGPAQKDLPFPIKPTSPESEKSAKAKTTDELFKDSNPKVFPFSILRQPSTTGCTASNVDPASKDPDVDYRIALSALSRLGFTGLTRADLDKLGMVDEYEDELKLMADVRGYFQIASMRVVDYVPAFISLKFVRAVSSDILPFFMEKMALGRPTANTICTTYFAEDAEMAVKREGLSNIQMRLESAQLELYKLGIY</sequence>
<evidence type="ECO:0000259" key="4">
    <source>
        <dbReference type="PROSITE" id="PS51388"/>
    </source>
</evidence>